<gene>
    <name evidence="2" type="ORF">CC972_05570</name>
</gene>
<evidence type="ECO:0000313" key="2">
    <source>
        <dbReference type="EMBL" id="EDI1138176.1"/>
    </source>
</evidence>
<dbReference type="EMBL" id="AAMJWL010000004">
    <property type="protein sequence ID" value="EDI1138176.1"/>
    <property type="molecule type" value="Genomic_DNA"/>
</dbReference>
<organism evidence="2">
    <name type="scientific">Salmonella typhi</name>
    <dbReference type="NCBI Taxonomy" id="90370"/>
    <lineage>
        <taxon>Bacteria</taxon>
        <taxon>Pseudomonadati</taxon>
        <taxon>Pseudomonadota</taxon>
        <taxon>Gammaproteobacteria</taxon>
        <taxon>Enterobacterales</taxon>
        <taxon>Enterobacteriaceae</taxon>
        <taxon>Salmonella</taxon>
    </lineage>
</organism>
<accession>A0A636PMH9</accession>
<dbReference type="RefSeq" id="WP_149677266.1">
    <property type="nucleotide sequence ID" value="NZ_JBBWXW010000004.1"/>
</dbReference>
<sequence>MSFELVNILCCPFTSQTGMTEIQRDRGGVTSRKKYRLDENQETSAPTQRASPPALEKLRIICDIISHMLPVNGKLTAVRW</sequence>
<evidence type="ECO:0000256" key="1">
    <source>
        <dbReference type="SAM" id="MobiDB-lite"/>
    </source>
</evidence>
<comment type="caution">
    <text evidence="2">The sequence shown here is derived from an EMBL/GenBank/DDBJ whole genome shotgun (WGS) entry which is preliminary data.</text>
</comment>
<name>A0A636PMH9_SALTI</name>
<reference evidence="2" key="1">
    <citation type="submission" date="2018-07" db="EMBL/GenBank/DDBJ databases">
        <authorList>
            <person name="Ashton P.M."/>
            <person name="Dallman T."/>
            <person name="Nair S."/>
            <person name="De Pinna E."/>
            <person name="Peters T."/>
            <person name="Grant K."/>
        </authorList>
    </citation>
    <scope>NUCLEOTIDE SEQUENCE</scope>
    <source>
        <strain evidence="2">338438</strain>
    </source>
</reference>
<feature type="region of interest" description="Disordered" evidence="1">
    <location>
        <begin position="22"/>
        <end position="51"/>
    </location>
</feature>
<protein>
    <submittedName>
        <fullName evidence="2">Uncharacterized protein</fullName>
    </submittedName>
</protein>
<proteinExistence type="predicted"/>
<dbReference type="AlphaFoldDB" id="A0A636PMH9"/>